<comment type="pathway">
    <text evidence="6">Amino-acid biosynthesis; L-methionine biosynthesis via salvage pathway; L-methionine from S-methyl-5-thio-alpha-D-ribose 1-phosphate: step 2/6.</text>
</comment>
<dbReference type="InterPro" id="IPR017714">
    <property type="entry name" value="MethylthioRu-1-P_deHdtase_MtnB"/>
</dbReference>
<comment type="function">
    <text evidence="6">Catalyzes the dehydration of methylthioribulose-1-phosphate (MTRu-1-P) into 2,3-diketo-5-methylthiopentyl-1-phosphate (DK-MTP-1-P).</text>
</comment>
<sequence>MTTPDAGIPASVSDPVHAAGAVLAREAARFAGLGWMRGTSGNLSVVLSRDPLRLAVTASGLDKGELATDDLVVVDAAGAPVPEAASTPPRRPSAEAGLHARVVALTGAGAVFHVHTLAAVRAGRRWPAGIELRDLEMLKGIGRSAHDETVTIPVIANSQDMTELGDRLEAALVPGVPAVVVASHGMYVWGETPIQARHHVEIVEWLLEYRIAEG</sequence>
<dbReference type="SMART" id="SM01007">
    <property type="entry name" value="Aldolase_II"/>
    <property type="match status" value="1"/>
</dbReference>
<dbReference type="PANTHER" id="PTHR10640">
    <property type="entry name" value="METHYLTHIORIBULOSE-1-PHOSPHATE DEHYDRATASE"/>
    <property type="match status" value="1"/>
</dbReference>
<evidence type="ECO:0000256" key="3">
    <source>
        <dbReference type="ARBA" id="ARBA00022833"/>
    </source>
</evidence>
<dbReference type="GO" id="GO:0019509">
    <property type="term" value="P:L-methionine salvage from methylthioadenosine"/>
    <property type="evidence" value="ECO:0007669"/>
    <property type="project" value="UniProtKB-UniRule"/>
</dbReference>
<name>A0A1T3P4L3_9ACTN</name>
<organism evidence="8 9">
    <name type="scientific">Embleya scabrispora</name>
    <dbReference type="NCBI Taxonomy" id="159449"/>
    <lineage>
        <taxon>Bacteria</taxon>
        <taxon>Bacillati</taxon>
        <taxon>Actinomycetota</taxon>
        <taxon>Actinomycetes</taxon>
        <taxon>Kitasatosporales</taxon>
        <taxon>Streptomycetaceae</taxon>
        <taxon>Embleya</taxon>
    </lineage>
</organism>
<dbReference type="InterPro" id="IPR001303">
    <property type="entry name" value="Aldolase_II/adducin_N"/>
</dbReference>
<evidence type="ECO:0000256" key="6">
    <source>
        <dbReference type="HAMAP-Rule" id="MF_01677"/>
    </source>
</evidence>
<keyword evidence="2 6" id="KW-0479">Metal-binding</keyword>
<dbReference type="EC" id="4.2.1.109" evidence="6"/>
<dbReference type="GO" id="GO:0046570">
    <property type="term" value="F:methylthioribulose 1-phosphate dehydratase activity"/>
    <property type="evidence" value="ECO:0007669"/>
    <property type="project" value="UniProtKB-UniRule"/>
</dbReference>
<comment type="similarity">
    <text evidence="6">Belongs to the aldolase class II family. MtnB subfamily.</text>
</comment>
<dbReference type="EMBL" id="MWQN01000001">
    <property type="protein sequence ID" value="OPC84003.1"/>
    <property type="molecule type" value="Genomic_DNA"/>
</dbReference>
<dbReference type="SUPFAM" id="SSF53639">
    <property type="entry name" value="AraD/HMP-PK domain-like"/>
    <property type="match status" value="1"/>
</dbReference>
<evidence type="ECO:0000313" key="8">
    <source>
        <dbReference type="EMBL" id="OPC84003.1"/>
    </source>
</evidence>
<dbReference type="RefSeq" id="WP_078978301.1">
    <property type="nucleotide sequence ID" value="NZ_MWQN01000001.1"/>
</dbReference>
<evidence type="ECO:0000256" key="5">
    <source>
        <dbReference type="ARBA" id="ARBA00023239"/>
    </source>
</evidence>
<dbReference type="NCBIfam" id="TIGR03328">
    <property type="entry name" value="salvage_mtnB"/>
    <property type="match status" value="1"/>
</dbReference>
<feature type="domain" description="Class II aldolase/adducin N-terminal" evidence="7">
    <location>
        <begin position="21"/>
        <end position="211"/>
    </location>
</feature>
<protein>
    <recommendedName>
        <fullName evidence="6">Methylthioribulose-1-phosphate dehydratase</fullName>
        <shortName evidence="6">MTRu-1-P dehydratase</shortName>
        <ecNumber evidence="6">4.2.1.109</ecNumber>
    </recommendedName>
</protein>
<dbReference type="GO" id="GO:0005737">
    <property type="term" value="C:cytoplasm"/>
    <property type="evidence" value="ECO:0007669"/>
    <property type="project" value="UniProtKB-UniRule"/>
</dbReference>
<comment type="cofactor">
    <cofactor evidence="6">
        <name>Zn(2+)</name>
        <dbReference type="ChEBI" id="CHEBI:29105"/>
    </cofactor>
    <text evidence="6">Binds 1 zinc ion per subunit.</text>
</comment>
<feature type="binding site" evidence="6">
    <location>
        <position position="113"/>
    </location>
    <ligand>
        <name>Zn(2+)</name>
        <dbReference type="ChEBI" id="CHEBI:29105"/>
    </ligand>
</feature>
<dbReference type="HAMAP" id="MF_01677">
    <property type="entry name" value="Salvage_MtnB"/>
    <property type="match status" value="1"/>
</dbReference>
<evidence type="ECO:0000256" key="4">
    <source>
        <dbReference type="ARBA" id="ARBA00023167"/>
    </source>
</evidence>
<keyword evidence="5 6" id="KW-0456">Lyase</keyword>
<keyword evidence="1 6" id="KW-0028">Amino-acid biosynthesis</keyword>
<dbReference type="eggNOG" id="COG0235">
    <property type="taxonomic scope" value="Bacteria"/>
</dbReference>
<dbReference type="PANTHER" id="PTHR10640:SF7">
    <property type="entry name" value="METHYLTHIORIBULOSE-1-PHOSPHATE DEHYDRATASE"/>
    <property type="match status" value="1"/>
</dbReference>
<proteinExistence type="inferred from homology"/>
<comment type="caution">
    <text evidence="8">The sequence shown here is derived from an EMBL/GenBank/DDBJ whole genome shotgun (WGS) entry which is preliminary data.</text>
</comment>
<dbReference type="Gene3D" id="3.40.225.10">
    <property type="entry name" value="Class II aldolase/adducin N-terminal domain"/>
    <property type="match status" value="1"/>
</dbReference>
<dbReference type="Proteomes" id="UP000190037">
    <property type="component" value="Unassembled WGS sequence"/>
</dbReference>
<keyword evidence="4 6" id="KW-0486">Methionine biosynthesis</keyword>
<evidence type="ECO:0000256" key="2">
    <source>
        <dbReference type="ARBA" id="ARBA00022723"/>
    </source>
</evidence>
<dbReference type="GO" id="GO:0008270">
    <property type="term" value="F:zinc ion binding"/>
    <property type="evidence" value="ECO:0007669"/>
    <property type="project" value="UniProtKB-UniRule"/>
</dbReference>
<comment type="catalytic activity">
    <reaction evidence="6">
        <text>5-(methylsulfanyl)-D-ribulose 1-phosphate = 5-methylsulfanyl-2,3-dioxopentyl phosphate + H2O</text>
        <dbReference type="Rhea" id="RHEA:15549"/>
        <dbReference type="ChEBI" id="CHEBI:15377"/>
        <dbReference type="ChEBI" id="CHEBI:58548"/>
        <dbReference type="ChEBI" id="CHEBI:58828"/>
        <dbReference type="EC" id="4.2.1.109"/>
    </reaction>
</comment>
<keyword evidence="3 6" id="KW-0862">Zinc</keyword>
<evidence type="ECO:0000313" key="9">
    <source>
        <dbReference type="Proteomes" id="UP000190037"/>
    </source>
</evidence>
<dbReference type="Pfam" id="PF00596">
    <property type="entry name" value="Aldolase_II"/>
    <property type="match status" value="1"/>
</dbReference>
<reference evidence="8 9" key="1">
    <citation type="submission" date="2017-03" db="EMBL/GenBank/DDBJ databases">
        <title>Draft genome sequence of Streptomyces scabrisporus NF3, endophyte isolated from Amphipterygium adstringens.</title>
        <authorList>
            <person name="Vazquez M."/>
            <person name="Ceapa C.D."/>
            <person name="Rodriguez Luna D."/>
            <person name="Sanchez Esquivel S."/>
        </authorList>
    </citation>
    <scope>NUCLEOTIDE SEQUENCE [LARGE SCALE GENOMIC DNA]</scope>
    <source>
        <strain evidence="8 9">NF3</strain>
    </source>
</reference>
<evidence type="ECO:0000259" key="7">
    <source>
        <dbReference type="SMART" id="SM01007"/>
    </source>
</evidence>
<feature type="binding site" evidence="6">
    <location>
        <position position="115"/>
    </location>
    <ligand>
        <name>Zn(2+)</name>
        <dbReference type="ChEBI" id="CHEBI:29105"/>
    </ligand>
</feature>
<dbReference type="STRING" id="159449.B4N89_26465"/>
<dbReference type="AlphaFoldDB" id="A0A1T3P4L3"/>
<keyword evidence="9" id="KW-1185">Reference proteome</keyword>
<dbReference type="OrthoDB" id="9803436at2"/>
<accession>A0A1T3P4L3</accession>
<gene>
    <name evidence="6" type="primary">mtnB</name>
    <name evidence="8" type="ORF">B4N89_26465</name>
</gene>
<dbReference type="InterPro" id="IPR036409">
    <property type="entry name" value="Aldolase_II/adducin_N_sf"/>
</dbReference>
<evidence type="ECO:0000256" key="1">
    <source>
        <dbReference type="ARBA" id="ARBA00022605"/>
    </source>
</evidence>
<dbReference type="UniPathway" id="UPA00904">
    <property type="reaction ID" value="UER00875"/>
</dbReference>